<dbReference type="eggNOG" id="KOG0867">
    <property type="taxonomic scope" value="Eukaryota"/>
</dbReference>
<dbReference type="GeneID" id="10501387"/>
<dbReference type="InterPro" id="IPR036249">
    <property type="entry name" value="Thioredoxin-like_sf"/>
</dbReference>
<protein>
    <recommendedName>
        <fullName evidence="6">Glutathione S-transferase</fullName>
    </recommendedName>
</protein>
<dbReference type="InterPro" id="IPR004046">
    <property type="entry name" value="GST_C"/>
</dbReference>
<dbReference type="GO" id="GO:0048837">
    <property type="term" value="P:sorocarp sorus development"/>
    <property type="evidence" value="ECO:0007669"/>
    <property type="project" value="EnsemblProtists"/>
</dbReference>
<evidence type="ECO:0008006" key="6">
    <source>
        <dbReference type="Google" id="ProtNLM"/>
    </source>
</evidence>
<name>F0ZKN5_DICPU</name>
<gene>
    <name evidence="4" type="ORF">DICPUDRAFT_92021</name>
</gene>
<dbReference type="OrthoDB" id="14146at2759"/>
<dbReference type="OMA" id="FPITRKW"/>
<dbReference type="CDD" id="cd03048">
    <property type="entry name" value="GST_N_Ure2p_like"/>
    <property type="match status" value="1"/>
</dbReference>
<proteinExistence type="inferred from homology"/>
<dbReference type="InterPro" id="IPR004045">
    <property type="entry name" value="Glutathione_S-Trfase_N"/>
</dbReference>
<sequence>MSIDFYTSTTPNGYKVEIFLNEANIQHNYHAISLQNGDQFKPDFLKISPNNKIPAIQDNTVNPPIPVFESAAIMIYLSQKYQLTELYPDYKTNPALNTSVNEWLFWQMSAQGPMIGQYNYFKNRATEKVPHAIERFETEVKRLYTVLEKQLSTNKYVAGDQFTIADICSLGWSIYALKGYYEIITKETYPNVFRWLNESAERPSVKKVLDKIQPK</sequence>
<evidence type="ECO:0000256" key="1">
    <source>
        <dbReference type="ARBA" id="ARBA00007409"/>
    </source>
</evidence>
<dbReference type="KEGG" id="dpp:DICPUDRAFT_92021"/>
<dbReference type="SFLD" id="SFLDG01151">
    <property type="entry name" value="Main.2:_Nu-like"/>
    <property type="match status" value="1"/>
</dbReference>
<dbReference type="SUPFAM" id="SSF52833">
    <property type="entry name" value="Thioredoxin-like"/>
    <property type="match status" value="1"/>
</dbReference>
<dbReference type="VEuPathDB" id="AmoebaDB:DICPUDRAFT_92021"/>
<evidence type="ECO:0000259" key="2">
    <source>
        <dbReference type="PROSITE" id="PS50404"/>
    </source>
</evidence>
<dbReference type="PROSITE" id="PS50404">
    <property type="entry name" value="GST_NTER"/>
    <property type="match status" value="1"/>
</dbReference>
<dbReference type="Proteomes" id="UP000001064">
    <property type="component" value="Unassembled WGS sequence"/>
</dbReference>
<evidence type="ECO:0000313" key="4">
    <source>
        <dbReference type="EMBL" id="EGC35491.1"/>
    </source>
</evidence>
<dbReference type="EMBL" id="GL871058">
    <property type="protein sequence ID" value="EGC35491.1"/>
    <property type="molecule type" value="Genomic_DNA"/>
</dbReference>
<dbReference type="SUPFAM" id="SSF47616">
    <property type="entry name" value="GST C-terminal domain-like"/>
    <property type="match status" value="1"/>
</dbReference>
<dbReference type="Pfam" id="PF13409">
    <property type="entry name" value="GST_N_2"/>
    <property type="match status" value="1"/>
</dbReference>
<dbReference type="SFLD" id="SFLDS00019">
    <property type="entry name" value="Glutathione_Transferase_(cytos"/>
    <property type="match status" value="1"/>
</dbReference>
<dbReference type="InterPro" id="IPR040079">
    <property type="entry name" value="Glutathione_S-Trfase"/>
</dbReference>
<dbReference type="Gene3D" id="1.20.1050.10">
    <property type="match status" value="1"/>
</dbReference>
<feature type="domain" description="GST C-terminal" evidence="3">
    <location>
        <begin position="93"/>
        <end position="215"/>
    </location>
</feature>
<keyword evidence="5" id="KW-1185">Reference proteome</keyword>
<dbReference type="InParanoid" id="F0ZKN5"/>
<dbReference type="GO" id="GO:0005737">
    <property type="term" value="C:cytoplasm"/>
    <property type="evidence" value="ECO:0000318"/>
    <property type="project" value="GO_Central"/>
</dbReference>
<dbReference type="InterPro" id="IPR036282">
    <property type="entry name" value="Glutathione-S-Trfase_C_sf"/>
</dbReference>
<evidence type="ECO:0000313" key="5">
    <source>
        <dbReference type="Proteomes" id="UP000001064"/>
    </source>
</evidence>
<dbReference type="SFLD" id="SFLDG00358">
    <property type="entry name" value="Main_(cytGST)"/>
    <property type="match status" value="1"/>
</dbReference>
<feature type="domain" description="GST N-terminal" evidence="2">
    <location>
        <begin position="1"/>
        <end position="85"/>
    </location>
</feature>
<dbReference type="CDD" id="cd03178">
    <property type="entry name" value="GST_C_Ure2p_like"/>
    <property type="match status" value="1"/>
</dbReference>
<dbReference type="PANTHER" id="PTHR44051">
    <property type="entry name" value="GLUTATHIONE S-TRANSFERASE-RELATED"/>
    <property type="match status" value="1"/>
</dbReference>
<reference evidence="5" key="1">
    <citation type="journal article" date="2011" name="Genome Biol.">
        <title>Comparative genomics of the social amoebae Dictyostelium discoideum and Dictyostelium purpureum.</title>
        <authorList>
            <consortium name="US DOE Joint Genome Institute (JGI-PGF)"/>
            <person name="Sucgang R."/>
            <person name="Kuo A."/>
            <person name="Tian X."/>
            <person name="Salerno W."/>
            <person name="Parikh A."/>
            <person name="Feasley C.L."/>
            <person name="Dalin E."/>
            <person name="Tu H."/>
            <person name="Huang E."/>
            <person name="Barry K."/>
            <person name="Lindquist E."/>
            <person name="Shapiro H."/>
            <person name="Bruce D."/>
            <person name="Schmutz J."/>
            <person name="Salamov A."/>
            <person name="Fey P."/>
            <person name="Gaudet P."/>
            <person name="Anjard C."/>
            <person name="Babu M.M."/>
            <person name="Basu S."/>
            <person name="Bushmanova Y."/>
            <person name="van der Wel H."/>
            <person name="Katoh-Kurasawa M."/>
            <person name="Dinh C."/>
            <person name="Coutinho P.M."/>
            <person name="Saito T."/>
            <person name="Elias M."/>
            <person name="Schaap P."/>
            <person name="Kay R.R."/>
            <person name="Henrissat B."/>
            <person name="Eichinger L."/>
            <person name="Rivero F."/>
            <person name="Putnam N.H."/>
            <person name="West C.M."/>
            <person name="Loomis W.F."/>
            <person name="Chisholm R.L."/>
            <person name="Shaulsky G."/>
            <person name="Strassmann J.E."/>
            <person name="Queller D.C."/>
            <person name="Kuspa A."/>
            <person name="Grigoriev I.V."/>
        </authorList>
    </citation>
    <scope>NUCLEOTIDE SEQUENCE [LARGE SCALE GENOMIC DNA]</scope>
    <source>
        <strain evidence="5">QSDP1</strain>
    </source>
</reference>
<comment type="similarity">
    <text evidence="1">Belongs to the GST superfamily.</text>
</comment>
<dbReference type="GO" id="GO:0004364">
    <property type="term" value="F:glutathione transferase activity"/>
    <property type="evidence" value="ECO:0000318"/>
    <property type="project" value="GO_Central"/>
</dbReference>
<dbReference type="Pfam" id="PF00043">
    <property type="entry name" value="GST_C"/>
    <property type="match status" value="1"/>
</dbReference>
<dbReference type="PROSITE" id="PS50405">
    <property type="entry name" value="GST_CTER"/>
    <property type="match status" value="1"/>
</dbReference>
<accession>F0ZKN5</accession>
<evidence type="ECO:0000259" key="3">
    <source>
        <dbReference type="PROSITE" id="PS50405"/>
    </source>
</evidence>
<dbReference type="PANTHER" id="PTHR44051:SF8">
    <property type="entry name" value="GLUTATHIONE S-TRANSFERASE GSTA"/>
    <property type="match status" value="1"/>
</dbReference>
<dbReference type="InterPro" id="IPR010987">
    <property type="entry name" value="Glutathione-S-Trfase_C-like"/>
</dbReference>
<dbReference type="RefSeq" id="XP_003287970.1">
    <property type="nucleotide sequence ID" value="XM_003287922.1"/>
</dbReference>
<dbReference type="AlphaFoldDB" id="F0ZKN5"/>
<organism evidence="4 5">
    <name type="scientific">Dictyostelium purpureum</name>
    <name type="common">Slime mold</name>
    <dbReference type="NCBI Taxonomy" id="5786"/>
    <lineage>
        <taxon>Eukaryota</taxon>
        <taxon>Amoebozoa</taxon>
        <taxon>Evosea</taxon>
        <taxon>Eumycetozoa</taxon>
        <taxon>Dictyostelia</taxon>
        <taxon>Dictyosteliales</taxon>
        <taxon>Dictyosteliaceae</taxon>
        <taxon>Dictyostelium</taxon>
    </lineage>
</organism>
<dbReference type="Gene3D" id="3.40.30.10">
    <property type="entry name" value="Glutaredoxin"/>
    <property type="match status" value="1"/>
</dbReference>
<dbReference type="STRING" id="5786.F0ZKN5"/>